<feature type="region of interest" description="Disordered" evidence="1">
    <location>
        <begin position="433"/>
        <end position="456"/>
    </location>
</feature>
<evidence type="ECO:0000313" key="4">
    <source>
        <dbReference type="Proteomes" id="UP000243459"/>
    </source>
</evidence>
<organism evidence="3 4">
    <name type="scientific">Asparagus officinalis</name>
    <name type="common">Garden asparagus</name>
    <dbReference type="NCBI Taxonomy" id="4686"/>
    <lineage>
        <taxon>Eukaryota</taxon>
        <taxon>Viridiplantae</taxon>
        <taxon>Streptophyta</taxon>
        <taxon>Embryophyta</taxon>
        <taxon>Tracheophyta</taxon>
        <taxon>Spermatophyta</taxon>
        <taxon>Magnoliopsida</taxon>
        <taxon>Liliopsida</taxon>
        <taxon>Asparagales</taxon>
        <taxon>Asparagaceae</taxon>
        <taxon>Asparagoideae</taxon>
        <taxon>Asparagus</taxon>
    </lineage>
</organism>
<dbReference type="CDD" id="cd14371">
    <property type="entry name" value="CUE_CID7_like"/>
    <property type="match status" value="1"/>
</dbReference>
<dbReference type="InterPro" id="IPR013899">
    <property type="entry name" value="DUF1771"/>
</dbReference>
<dbReference type="AlphaFoldDB" id="A0A5P1FEP0"/>
<dbReference type="InterPro" id="IPR036063">
    <property type="entry name" value="Smr_dom_sf"/>
</dbReference>
<dbReference type="SMART" id="SM00463">
    <property type="entry name" value="SMR"/>
    <property type="match status" value="1"/>
</dbReference>
<dbReference type="PANTHER" id="PTHR46651">
    <property type="entry name" value="POLYADENYLATE-BINDING PROTEIN-INTERACTING PROTEIN 7"/>
    <property type="match status" value="1"/>
</dbReference>
<evidence type="ECO:0000256" key="1">
    <source>
        <dbReference type="SAM" id="MobiDB-lite"/>
    </source>
</evidence>
<dbReference type="Pfam" id="PF07145">
    <property type="entry name" value="PAM2"/>
    <property type="match status" value="1"/>
</dbReference>
<gene>
    <name evidence="3" type="ORF">A4U43_C03F13330</name>
</gene>
<evidence type="ECO:0000259" key="2">
    <source>
        <dbReference type="PROSITE" id="PS50828"/>
    </source>
</evidence>
<accession>A0A5P1FEP0</accession>
<dbReference type="SUPFAM" id="SSF160443">
    <property type="entry name" value="SMR domain-like"/>
    <property type="match status" value="1"/>
</dbReference>
<dbReference type="Proteomes" id="UP000243459">
    <property type="component" value="Chromosome 3"/>
</dbReference>
<feature type="domain" description="Smr" evidence="2">
    <location>
        <begin position="585"/>
        <end position="666"/>
    </location>
</feature>
<evidence type="ECO:0000313" key="3">
    <source>
        <dbReference type="EMBL" id="ONK75101.1"/>
    </source>
</evidence>
<protein>
    <recommendedName>
        <fullName evidence="2">Smr domain-containing protein</fullName>
    </recommendedName>
</protein>
<dbReference type="OMA" id="REEACDH"/>
<dbReference type="PANTHER" id="PTHR46651:SF1">
    <property type="entry name" value="SMALL MUTS RELATED FAMILY PROTEIN"/>
    <property type="match status" value="1"/>
</dbReference>
<dbReference type="InterPro" id="IPR002625">
    <property type="entry name" value="Smr_dom"/>
</dbReference>
<dbReference type="PROSITE" id="PS50828">
    <property type="entry name" value="SMR"/>
    <property type="match status" value="1"/>
</dbReference>
<reference evidence="4" key="1">
    <citation type="journal article" date="2017" name="Nat. Commun.">
        <title>The asparagus genome sheds light on the origin and evolution of a young Y chromosome.</title>
        <authorList>
            <person name="Harkess A."/>
            <person name="Zhou J."/>
            <person name="Xu C."/>
            <person name="Bowers J.E."/>
            <person name="Van der Hulst R."/>
            <person name="Ayyampalayam S."/>
            <person name="Mercati F."/>
            <person name="Riccardi P."/>
            <person name="McKain M.R."/>
            <person name="Kakrana A."/>
            <person name="Tang H."/>
            <person name="Ray J."/>
            <person name="Groenendijk J."/>
            <person name="Arikit S."/>
            <person name="Mathioni S.M."/>
            <person name="Nakano M."/>
            <person name="Shan H."/>
            <person name="Telgmann-Rauber A."/>
            <person name="Kanno A."/>
            <person name="Yue Z."/>
            <person name="Chen H."/>
            <person name="Li W."/>
            <person name="Chen Y."/>
            <person name="Xu X."/>
            <person name="Zhang Y."/>
            <person name="Luo S."/>
            <person name="Chen H."/>
            <person name="Gao J."/>
            <person name="Mao Z."/>
            <person name="Pires J.C."/>
            <person name="Luo M."/>
            <person name="Kudrna D."/>
            <person name="Wing R.A."/>
            <person name="Meyers B.C."/>
            <person name="Yi K."/>
            <person name="Kong H."/>
            <person name="Lavrijsen P."/>
            <person name="Sunseri F."/>
            <person name="Falavigna A."/>
            <person name="Ye Y."/>
            <person name="Leebens-Mack J.H."/>
            <person name="Chen G."/>
        </authorList>
    </citation>
    <scope>NUCLEOTIDE SEQUENCE [LARGE SCALE GENOMIC DNA]</scope>
    <source>
        <strain evidence="4">cv. DH0086</strain>
    </source>
</reference>
<feature type="compositionally biased region" description="Polar residues" evidence="1">
    <location>
        <begin position="433"/>
        <end position="443"/>
    </location>
</feature>
<sequence>MMEEREASRKLRTPPGSVRGFSPALITCPTSGRRDADRPVRMETGYGSDSDLVIMLYEVTLSIRVACALQMKIMKRMSKEEKVERSLGWDKSSLYIVTFLRRLLIATHTIQIRMSFAHKGLEKSKVASSKFTTLNPNAAEFVPSALRSTHETKGADSSRVDSAQTSGKVILGRSESSISNNSDDEHQYLCRQLPDDITPDFKAMGEDEVPSLGHRSLAGLSIHEPTSFSVSVHERFGTRHGRTTINTNDLLLSGNMGYSGSDQSPSARFASVTNSWGKQFINGGQQFTRGMRRMEEQHYNGESSANFLNNMLDDQAVKEHTAIEQVEFLSSQFPSFSSESLAEMHYANGCDLNVTIEMLSQLELQGDGGLSKNLYSKSVSAPSLSKLDFQSLSVAEARSGLSNYTGDFHQVPEPYRSTSSVFRGSTDYVSTARKNSSLDSSNWKPGRNGNPDGIISSSRSAQLIANPSYNGHGKLLYGNKSPSLDASWTAPICLETGEAVANMYSESMEEARDLARLRDACLEQASQAYLIGNKALARELSEKGQFYNMQMKAAQLKDGGPIYHKRDPISYELQGYNRGGQDRVIDLHGLHVSDALHVLKHELNILKSTVRSSGQQLQATILLVTGHHTSGTRVSPRLPMAVEQFLLDEGLPYTQSQPGLLHVVIY</sequence>
<dbReference type="Gramene" id="ONK75101">
    <property type="protein sequence ID" value="ONK75101"/>
    <property type="gene ID" value="A4U43_C03F13330"/>
</dbReference>
<dbReference type="SMART" id="SM01162">
    <property type="entry name" value="DUF1771"/>
    <property type="match status" value="1"/>
</dbReference>
<dbReference type="InterPro" id="IPR009818">
    <property type="entry name" value="PAM2_motif"/>
</dbReference>
<proteinExistence type="predicted"/>
<dbReference type="Pfam" id="PF08590">
    <property type="entry name" value="DUF1771"/>
    <property type="match status" value="1"/>
</dbReference>
<dbReference type="InterPro" id="IPR041806">
    <property type="entry name" value="CID5/6/7_CUE"/>
</dbReference>
<dbReference type="Gene3D" id="3.30.1370.110">
    <property type="match status" value="1"/>
</dbReference>
<dbReference type="EMBL" id="CM007383">
    <property type="protein sequence ID" value="ONK75101.1"/>
    <property type="molecule type" value="Genomic_DNA"/>
</dbReference>
<feature type="region of interest" description="Disordered" evidence="1">
    <location>
        <begin position="1"/>
        <end position="23"/>
    </location>
</feature>
<name>A0A5P1FEP0_ASPOF</name>
<keyword evidence="4" id="KW-1185">Reference proteome</keyword>
<dbReference type="InterPro" id="IPR053242">
    <property type="entry name" value="PAM2-like_domain"/>
</dbReference>